<gene>
    <name evidence="2" type="ORF">J2Z17_001420</name>
</gene>
<dbReference type="EMBL" id="JAGGJU010000003">
    <property type="protein sequence ID" value="MBP1849999.1"/>
    <property type="molecule type" value="Genomic_DNA"/>
</dbReference>
<keyword evidence="2" id="KW-0503">Monooxygenase</keyword>
<dbReference type="Gene3D" id="3.30.70.100">
    <property type="match status" value="1"/>
</dbReference>
<organism evidence="2 3">
    <name type="scientific">Rhizobium halophytocola</name>
    <dbReference type="NCBI Taxonomy" id="735519"/>
    <lineage>
        <taxon>Bacteria</taxon>
        <taxon>Pseudomonadati</taxon>
        <taxon>Pseudomonadota</taxon>
        <taxon>Alphaproteobacteria</taxon>
        <taxon>Hyphomicrobiales</taxon>
        <taxon>Rhizobiaceae</taxon>
        <taxon>Rhizobium/Agrobacterium group</taxon>
        <taxon>Rhizobium</taxon>
    </lineage>
</organism>
<evidence type="ECO:0000259" key="1">
    <source>
        <dbReference type="Pfam" id="PF03992"/>
    </source>
</evidence>
<dbReference type="SUPFAM" id="SSF54909">
    <property type="entry name" value="Dimeric alpha+beta barrel"/>
    <property type="match status" value="1"/>
</dbReference>
<dbReference type="Pfam" id="PF03992">
    <property type="entry name" value="ABM"/>
    <property type="match status" value="1"/>
</dbReference>
<protein>
    <submittedName>
        <fullName evidence="2">Quinol monooxygenase YgiN</fullName>
    </submittedName>
</protein>
<keyword evidence="3" id="KW-1185">Reference proteome</keyword>
<accession>A0ABS4DWC2</accession>
<proteinExistence type="predicted"/>
<evidence type="ECO:0000313" key="2">
    <source>
        <dbReference type="EMBL" id="MBP1849999.1"/>
    </source>
</evidence>
<dbReference type="InterPro" id="IPR011008">
    <property type="entry name" value="Dimeric_a/b-barrel"/>
</dbReference>
<dbReference type="RefSeq" id="WP_209943514.1">
    <property type="nucleotide sequence ID" value="NZ_JAGGJU010000003.1"/>
</dbReference>
<dbReference type="InterPro" id="IPR007138">
    <property type="entry name" value="ABM_dom"/>
</dbReference>
<name>A0ABS4DWC2_9HYPH</name>
<reference evidence="2 3" key="1">
    <citation type="submission" date="2021-03" db="EMBL/GenBank/DDBJ databases">
        <title>Genomic Encyclopedia of Type Strains, Phase IV (KMG-IV): sequencing the most valuable type-strain genomes for metagenomic binning, comparative biology and taxonomic classification.</title>
        <authorList>
            <person name="Goeker M."/>
        </authorList>
    </citation>
    <scope>NUCLEOTIDE SEQUENCE [LARGE SCALE GENOMIC DNA]</scope>
    <source>
        <strain evidence="2 3">DSM 21600</strain>
    </source>
</reference>
<comment type="caution">
    <text evidence="2">The sequence shown here is derived from an EMBL/GenBank/DDBJ whole genome shotgun (WGS) entry which is preliminary data.</text>
</comment>
<sequence>MIVEYLRYEIDAARQAAFVSAYKAAETPLLASPYATSFDLCQCVEDPAHFILRIEWTSAEDHMQRFRASQDFRAFFAHIQPYLKDIREMRHYQRL</sequence>
<evidence type="ECO:0000313" key="3">
    <source>
        <dbReference type="Proteomes" id="UP000759443"/>
    </source>
</evidence>
<feature type="domain" description="ABM" evidence="1">
    <location>
        <begin position="1"/>
        <end position="77"/>
    </location>
</feature>
<keyword evidence="2" id="KW-0560">Oxidoreductase</keyword>
<dbReference type="Proteomes" id="UP000759443">
    <property type="component" value="Unassembled WGS sequence"/>
</dbReference>
<dbReference type="GO" id="GO:0004497">
    <property type="term" value="F:monooxygenase activity"/>
    <property type="evidence" value="ECO:0007669"/>
    <property type="project" value="UniProtKB-KW"/>
</dbReference>